<comment type="caution">
    <text evidence="2">The sequence shown here is derived from an EMBL/GenBank/DDBJ whole genome shotgun (WGS) entry which is preliminary data.</text>
</comment>
<dbReference type="EMBL" id="AAZDVE040000050">
    <property type="protein sequence ID" value="EMP9434814.1"/>
    <property type="molecule type" value="Genomic_DNA"/>
</dbReference>
<dbReference type="Pfam" id="PF08867">
    <property type="entry name" value="FRG"/>
    <property type="match status" value="1"/>
</dbReference>
<organism evidence="2">
    <name type="scientific">Providencia stuartii</name>
    <dbReference type="NCBI Taxonomy" id="588"/>
    <lineage>
        <taxon>Bacteria</taxon>
        <taxon>Pseudomonadati</taxon>
        <taxon>Pseudomonadota</taxon>
        <taxon>Gammaproteobacteria</taxon>
        <taxon>Enterobacterales</taxon>
        <taxon>Morganellaceae</taxon>
        <taxon>Providencia</taxon>
    </lineage>
</organism>
<dbReference type="AlphaFoldDB" id="A0AAI9I2X2"/>
<sequence length="223" mass="25833">MQNSITEFYEDDTTDVIESVDTVSKFLEIVNDDNLLGNLYRGQRKHNWKIASSLTRAILPKKEIIAKILGVEKPNKSEISNFLSDKTVSKNIDIRIEKAFKSYVRFKLYLPQYIDEVTNKEYLLNSNLSLILLAQHYGLPTRFIDWSLNPLIALYFAVEKAKPTDTDAAVFIYSPEANLTGMEFEYAFENTYKIIEEKFVNDCSDFVSLGKFESFKFKFFSTM</sequence>
<evidence type="ECO:0000313" key="2">
    <source>
        <dbReference type="EMBL" id="EMP9434814.1"/>
    </source>
</evidence>
<gene>
    <name evidence="2" type="ORF">JRA39_003944</name>
</gene>
<dbReference type="SMART" id="SM00901">
    <property type="entry name" value="FRG"/>
    <property type="match status" value="1"/>
</dbReference>
<accession>A0AAI9I2X2</accession>
<proteinExistence type="predicted"/>
<feature type="non-terminal residue" evidence="2">
    <location>
        <position position="223"/>
    </location>
</feature>
<name>A0AAI9I2X2_PROST</name>
<feature type="domain" description="FRG" evidence="1">
    <location>
        <begin position="34"/>
        <end position="171"/>
    </location>
</feature>
<dbReference type="InterPro" id="IPR014966">
    <property type="entry name" value="FRG-dom"/>
</dbReference>
<evidence type="ECO:0000259" key="1">
    <source>
        <dbReference type="SMART" id="SM00901"/>
    </source>
</evidence>
<protein>
    <submittedName>
        <fullName evidence="2">FRG domain-containing protein</fullName>
    </submittedName>
</protein>
<reference evidence="2" key="1">
    <citation type="submission" date="2024-02" db="EMBL/GenBank/DDBJ databases">
        <authorList>
            <consortium name="Clinical and Environmental Microbiology Branch: Whole genome sequencing antimicrobial resistance pathogens in the healthcare setting"/>
        </authorList>
    </citation>
    <scope>NUCLEOTIDE SEQUENCE</scope>
    <source>
        <strain evidence="2">2020GO-00142</strain>
    </source>
</reference>